<dbReference type="PROSITE" id="PS50023">
    <property type="entry name" value="LIM_DOMAIN_2"/>
    <property type="match status" value="1"/>
</dbReference>
<keyword evidence="6" id="KW-0440">LIM domain</keyword>
<evidence type="ECO:0000259" key="8">
    <source>
        <dbReference type="PROSITE" id="PS50023"/>
    </source>
</evidence>
<keyword evidence="4 6" id="KW-0862">Zinc</keyword>
<dbReference type="GO" id="GO:0046872">
    <property type="term" value="F:metal ion binding"/>
    <property type="evidence" value="ECO:0007669"/>
    <property type="project" value="UniProtKB-KW"/>
</dbReference>
<organism evidence="9 10">
    <name type="scientific">Anaeramoeba flamelloides</name>
    <dbReference type="NCBI Taxonomy" id="1746091"/>
    <lineage>
        <taxon>Eukaryota</taxon>
        <taxon>Metamonada</taxon>
        <taxon>Anaeramoebidae</taxon>
        <taxon>Anaeramoeba</taxon>
    </lineage>
</organism>
<proteinExistence type="predicted"/>
<dbReference type="GO" id="GO:0005737">
    <property type="term" value="C:cytoplasm"/>
    <property type="evidence" value="ECO:0007669"/>
    <property type="project" value="TreeGrafter"/>
</dbReference>
<accession>A0AAV7YND0</accession>
<evidence type="ECO:0000313" key="10">
    <source>
        <dbReference type="Proteomes" id="UP001146793"/>
    </source>
</evidence>
<dbReference type="Pfam" id="PF00412">
    <property type="entry name" value="LIM"/>
    <property type="match status" value="1"/>
</dbReference>
<sequence length="259" mass="29971">MSKCPTCNRTVYKNEAVIGPCDKNYHKRCFKCAGCKNKLTPGRFKSSDGEPYLFRVQLLDEKPIHAGCFTCKHCHKKLSLTDYQKDKSKFHLEGNKFYHLSCFNFLNRKNTSTNKSSTYKPSNKSSTTYKSSNTYQPKTNVRKFQRSSRYRSNKSTTSYYNTKPTNSNTNTSTNTNTDTKKTYSSIAETLEDFPNCQNCTKPIKDTILRINNLNYHLDCIKCAPDVEKKFLIKVFGHKTIPFCVWNVIIKILSIFIREN</sequence>
<feature type="compositionally biased region" description="Low complexity" evidence="7">
    <location>
        <begin position="112"/>
        <end position="135"/>
    </location>
</feature>
<comment type="caution">
    <text evidence="9">The sequence shown here is derived from an EMBL/GenBank/DDBJ whole genome shotgun (WGS) entry which is preliminary data.</text>
</comment>
<evidence type="ECO:0000256" key="4">
    <source>
        <dbReference type="ARBA" id="ARBA00022833"/>
    </source>
</evidence>
<dbReference type="PANTHER" id="PTHR24215:SF35">
    <property type="entry name" value="MUSCLE LIM PROTEIN MLP84B"/>
    <property type="match status" value="1"/>
</dbReference>
<dbReference type="SMART" id="SM00132">
    <property type="entry name" value="LIM"/>
    <property type="match status" value="2"/>
</dbReference>
<feature type="compositionally biased region" description="Low complexity" evidence="7">
    <location>
        <begin position="154"/>
        <end position="178"/>
    </location>
</feature>
<protein>
    <recommendedName>
        <fullName evidence="8">LIM zinc-binding domain-containing protein</fullName>
    </recommendedName>
</protein>
<keyword evidence="3" id="KW-0677">Repeat</keyword>
<evidence type="ECO:0000256" key="2">
    <source>
        <dbReference type="ARBA" id="ARBA00022723"/>
    </source>
</evidence>
<dbReference type="GO" id="GO:0005634">
    <property type="term" value="C:nucleus"/>
    <property type="evidence" value="ECO:0007669"/>
    <property type="project" value="UniProtKB-SubCell"/>
</dbReference>
<dbReference type="Gene3D" id="2.10.110.10">
    <property type="entry name" value="Cysteine Rich Protein"/>
    <property type="match status" value="2"/>
</dbReference>
<keyword evidence="2 6" id="KW-0479">Metal-binding</keyword>
<dbReference type="PROSITE" id="PS00478">
    <property type="entry name" value="LIM_DOMAIN_1"/>
    <property type="match status" value="1"/>
</dbReference>
<dbReference type="PANTHER" id="PTHR24215">
    <property type="entry name" value="RHO-GTPASE-ACTIVATING PROTEIN LRG1"/>
    <property type="match status" value="1"/>
</dbReference>
<name>A0AAV7YND0_9EUKA</name>
<feature type="domain" description="LIM zinc-binding" evidence="8">
    <location>
        <begin position="2"/>
        <end position="64"/>
    </location>
</feature>
<evidence type="ECO:0000256" key="7">
    <source>
        <dbReference type="SAM" id="MobiDB-lite"/>
    </source>
</evidence>
<reference evidence="9" key="1">
    <citation type="submission" date="2022-08" db="EMBL/GenBank/DDBJ databases">
        <title>Novel sulphate-reducing endosymbionts in the free-living metamonad Anaeramoeba.</title>
        <authorList>
            <person name="Jerlstrom-Hultqvist J."/>
            <person name="Cepicka I."/>
            <person name="Gallot-Lavallee L."/>
            <person name="Salas-Leiva D."/>
            <person name="Curtis B.A."/>
            <person name="Zahonova K."/>
            <person name="Pipaliya S."/>
            <person name="Dacks J."/>
            <person name="Roger A.J."/>
        </authorList>
    </citation>
    <scope>NUCLEOTIDE SEQUENCE</scope>
    <source>
        <strain evidence="9">Busselton2</strain>
    </source>
</reference>
<dbReference type="GO" id="GO:0030036">
    <property type="term" value="P:actin cytoskeleton organization"/>
    <property type="evidence" value="ECO:0007669"/>
    <property type="project" value="TreeGrafter"/>
</dbReference>
<gene>
    <name evidence="9" type="ORF">M0812_02971</name>
</gene>
<evidence type="ECO:0000256" key="1">
    <source>
        <dbReference type="ARBA" id="ARBA00004123"/>
    </source>
</evidence>
<feature type="compositionally biased region" description="Basic residues" evidence="7">
    <location>
        <begin position="140"/>
        <end position="152"/>
    </location>
</feature>
<dbReference type="AlphaFoldDB" id="A0AAV7YND0"/>
<dbReference type="InterPro" id="IPR001781">
    <property type="entry name" value="Znf_LIM"/>
</dbReference>
<dbReference type="Proteomes" id="UP001146793">
    <property type="component" value="Unassembled WGS sequence"/>
</dbReference>
<keyword evidence="5" id="KW-0539">Nucleus</keyword>
<evidence type="ECO:0000256" key="6">
    <source>
        <dbReference type="PROSITE-ProRule" id="PRU00125"/>
    </source>
</evidence>
<evidence type="ECO:0000256" key="3">
    <source>
        <dbReference type="ARBA" id="ARBA00022737"/>
    </source>
</evidence>
<feature type="region of interest" description="Disordered" evidence="7">
    <location>
        <begin position="112"/>
        <end position="178"/>
    </location>
</feature>
<evidence type="ECO:0000313" key="9">
    <source>
        <dbReference type="EMBL" id="KAJ3431293.1"/>
    </source>
</evidence>
<comment type="subcellular location">
    <subcellularLocation>
        <location evidence="1">Nucleus</location>
    </subcellularLocation>
</comment>
<evidence type="ECO:0000256" key="5">
    <source>
        <dbReference type="ARBA" id="ARBA00023242"/>
    </source>
</evidence>
<dbReference type="EMBL" id="JANTQA010000048">
    <property type="protein sequence ID" value="KAJ3431293.1"/>
    <property type="molecule type" value="Genomic_DNA"/>
</dbReference>